<accession>A0A2P2C900</accession>
<dbReference type="CDD" id="cd11378">
    <property type="entry name" value="DUF296"/>
    <property type="match status" value="1"/>
</dbReference>
<dbReference type="Gene3D" id="3.30.1330.80">
    <property type="entry name" value="Hypothetical protein, similar to alpha- acetolactate decarboxylase, domain 2"/>
    <property type="match status" value="1"/>
</dbReference>
<name>A0A2P2C900_9ZZZZ</name>
<proteinExistence type="predicted"/>
<dbReference type="SUPFAM" id="SSF117856">
    <property type="entry name" value="AF0104/ALDC/Ptd012-like"/>
    <property type="match status" value="1"/>
</dbReference>
<dbReference type="AlphaFoldDB" id="A0A2P2C900"/>
<evidence type="ECO:0000313" key="2">
    <source>
        <dbReference type="EMBL" id="CUR58466.1"/>
    </source>
</evidence>
<dbReference type="InterPro" id="IPR005175">
    <property type="entry name" value="PPC_dom"/>
</dbReference>
<dbReference type="PROSITE" id="PS51742">
    <property type="entry name" value="PPC"/>
    <property type="match status" value="1"/>
</dbReference>
<sequence length="175" mass="18701">MLTQVTGQFGPVVVARLDPHADLLECLYEIARTNNMKAGVILSITGSLEHAVLQKFEKGSGNEDTIGVLEVEGPMEASGHGVIGIVDAPERGDVPFGVGGYVHGEPYVHVHLSVTSAEHNLVGHVMKGCRVRSHQPISHFTIMVAPVEGVALKHTIDGTPESGRRGVYHLLETTN</sequence>
<dbReference type="EMBL" id="CZKA01000045">
    <property type="protein sequence ID" value="CUR58466.1"/>
    <property type="molecule type" value="Genomic_DNA"/>
</dbReference>
<gene>
    <name evidence="2" type="ORF">NOCA250069</name>
</gene>
<evidence type="ECO:0000259" key="1">
    <source>
        <dbReference type="PROSITE" id="PS51742"/>
    </source>
</evidence>
<feature type="domain" description="PPC" evidence="1">
    <location>
        <begin position="7"/>
        <end position="170"/>
    </location>
</feature>
<protein>
    <recommendedName>
        <fullName evidence="1">PPC domain-containing protein</fullName>
    </recommendedName>
</protein>
<reference evidence="2" key="1">
    <citation type="submission" date="2015-08" db="EMBL/GenBank/DDBJ databases">
        <authorList>
            <person name="Babu N.S."/>
            <person name="Beckwith C.J."/>
            <person name="Beseler K.G."/>
            <person name="Brison A."/>
            <person name="Carone J.V."/>
            <person name="Caskin T.P."/>
            <person name="Diamond M."/>
            <person name="Durham M.E."/>
            <person name="Foxe J.M."/>
            <person name="Go M."/>
            <person name="Henderson B.A."/>
            <person name="Jones I.B."/>
            <person name="McGettigan J.A."/>
            <person name="Micheletti S.J."/>
            <person name="Nasrallah M.E."/>
            <person name="Ortiz D."/>
            <person name="Piller C.R."/>
            <person name="Privatt S.R."/>
            <person name="Schneider S.L."/>
            <person name="Sharp S."/>
            <person name="Smith T.C."/>
            <person name="Stanton J.D."/>
            <person name="Ullery H.E."/>
            <person name="Wilson R.J."/>
            <person name="Serrano M.G."/>
            <person name="Buck G."/>
            <person name="Lee V."/>
            <person name="Wang Y."/>
            <person name="Carvalho R."/>
            <person name="Voegtly L."/>
            <person name="Shi R."/>
            <person name="Duckworth R."/>
            <person name="Johnson A."/>
            <person name="Loviza R."/>
            <person name="Walstead R."/>
            <person name="Shah Z."/>
            <person name="Kiflezghi M."/>
            <person name="Wade K."/>
            <person name="Ball S.L."/>
            <person name="Bradley K.W."/>
            <person name="Asai D.J."/>
            <person name="Bowman C.A."/>
            <person name="Russell D.A."/>
            <person name="Pope W.H."/>
            <person name="Jacobs-Sera D."/>
            <person name="Hendrix R.W."/>
            <person name="Hatfull G.F."/>
        </authorList>
    </citation>
    <scope>NUCLEOTIDE SEQUENCE</scope>
</reference>
<dbReference type="Pfam" id="PF03479">
    <property type="entry name" value="PCC"/>
    <property type="match status" value="1"/>
</dbReference>
<organism evidence="2">
    <name type="scientific">metagenome</name>
    <dbReference type="NCBI Taxonomy" id="256318"/>
    <lineage>
        <taxon>unclassified sequences</taxon>
        <taxon>metagenomes</taxon>
    </lineage>
</organism>